<feature type="domain" description="ABC transporter" evidence="10">
    <location>
        <begin position="1"/>
        <end position="206"/>
    </location>
</feature>
<dbReference type="InterPro" id="IPR003439">
    <property type="entry name" value="ABC_transporter-like_ATP-bd"/>
</dbReference>
<evidence type="ECO:0000256" key="3">
    <source>
        <dbReference type="ARBA" id="ARBA00022475"/>
    </source>
</evidence>
<evidence type="ECO:0000256" key="5">
    <source>
        <dbReference type="ARBA" id="ARBA00022741"/>
    </source>
</evidence>
<dbReference type="PANTHER" id="PTHR43394">
    <property type="entry name" value="ATP-DEPENDENT PERMEASE MDL1, MITOCHONDRIAL"/>
    <property type="match status" value="1"/>
</dbReference>
<dbReference type="Proteomes" id="UP000013041">
    <property type="component" value="Unassembled WGS sequence"/>
</dbReference>
<dbReference type="GO" id="GO:0015421">
    <property type="term" value="F:ABC-type oligopeptide transporter activity"/>
    <property type="evidence" value="ECO:0007669"/>
    <property type="project" value="TreeGrafter"/>
</dbReference>
<evidence type="ECO:0000256" key="9">
    <source>
        <dbReference type="SAM" id="MobiDB-lite"/>
    </source>
</evidence>
<dbReference type="InterPro" id="IPR039421">
    <property type="entry name" value="Type_1_exporter"/>
</dbReference>
<dbReference type="SMART" id="SM00382">
    <property type="entry name" value="AAA"/>
    <property type="match status" value="1"/>
</dbReference>
<dbReference type="Pfam" id="PF00005">
    <property type="entry name" value="ABC_tran"/>
    <property type="match status" value="1"/>
</dbReference>
<evidence type="ECO:0000313" key="12">
    <source>
        <dbReference type="Proteomes" id="UP000013041"/>
    </source>
</evidence>
<keyword evidence="6" id="KW-0067">ATP-binding</keyword>
<dbReference type="GO" id="GO:0016887">
    <property type="term" value="F:ATP hydrolysis activity"/>
    <property type="evidence" value="ECO:0007669"/>
    <property type="project" value="InterPro"/>
</dbReference>
<dbReference type="EMBL" id="AGYG01000016">
    <property type="protein sequence ID" value="ENZ38822.1"/>
    <property type="molecule type" value="Genomic_DNA"/>
</dbReference>
<evidence type="ECO:0000313" key="11">
    <source>
        <dbReference type="EMBL" id="ENZ38822.1"/>
    </source>
</evidence>
<organism evidence="11 12">
    <name type="scientific">Enterocloster bolteae 90B8</name>
    <dbReference type="NCBI Taxonomy" id="997897"/>
    <lineage>
        <taxon>Bacteria</taxon>
        <taxon>Bacillati</taxon>
        <taxon>Bacillota</taxon>
        <taxon>Clostridia</taxon>
        <taxon>Lachnospirales</taxon>
        <taxon>Lachnospiraceae</taxon>
        <taxon>Enterocloster</taxon>
    </lineage>
</organism>
<dbReference type="PANTHER" id="PTHR43394:SF1">
    <property type="entry name" value="ATP-BINDING CASSETTE SUB-FAMILY B MEMBER 10, MITOCHONDRIAL"/>
    <property type="match status" value="1"/>
</dbReference>
<dbReference type="InterPro" id="IPR027417">
    <property type="entry name" value="P-loop_NTPase"/>
</dbReference>
<dbReference type="SUPFAM" id="SSF52540">
    <property type="entry name" value="P-loop containing nucleoside triphosphate hydrolases"/>
    <property type="match status" value="1"/>
</dbReference>
<name>R0B3J7_9FIRM</name>
<gene>
    <name evidence="11" type="ORF">HMPREF1097_01994</name>
</gene>
<comment type="subcellular location">
    <subcellularLocation>
        <location evidence="1">Cell membrane</location>
        <topology evidence="1">Multi-pass membrane protein</topology>
    </subcellularLocation>
</comment>
<evidence type="ECO:0000256" key="8">
    <source>
        <dbReference type="ARBA" id="ARBA00023136"/>
    </source>
</evidence>
<dbReference type="GO" id="GO:0005524">
    <property type="term" value="F:ATP binding"/>
    <property type="evidence" value="ECO:0007669"/>
    <property type="project" value="UniProtKB-KW"/>
</dbReference>
<keyword evidence="4" id="KW-0812">Transmembrane</keyword>
<evidence type="ECO:0000256" key="7">
    <source>
        <dbReference type="ARBA" id="ARBA00022989"/>
    </source>
</evidence>
<feature type="region of interest" description="Disordered" evidence="9">
    <location>
        <begin position="208"/>
        <end position="228"/>
    </location>
</feature>
<keyword evidence="5" id="KW-0547">Nucleotide-binding</keyword>
<keyword evidence="2" id="KW-0813">Transport</keyword>
<dbReference type="InterPro" id="IPR017871">
    <property type="entry name" value="ABC_transporter-like_CS"/>
</dbReference>
<evidence type="ECO:0000256" key="1">
    <source>
        <dbReference type="ARBA" id="ARBA00004651"/>
    </source>
</evidence>
<keyword evidence="3" id="KW-1003">Cell membrane</keyword>
<keyword evidence="7" id="KW-1133">Transmembrane helix</keyword>
<dbReference type="InterPro" id="IPR003593">
    <property type="entry name" value="AAA+_ATPase"/>
</dbReference>
<proteinExistence type="predicted"/>
<accession>R0B3J7</accession>
<reference evidence="11 12" key="1">
    <citation type="submission" date="2013-01" db="EMBL/GenBank/DDBJ databases">
        <title>The Genome Sequence of Clostridium bolteae 90B8.</title>
        <authorList>
            <consortium name="The Broad Institute Genome Sequencing Platform"/>
            <person name="Earl A."/>
            <person name="Ward D."/>
            <person name="Feldgarden M."/>
            <person name="Gevers D."/>
            <person name="Courvalin P."/>
            <person name="Lambert T."/>
            <person name="Walker B."/>
            <person name="Young S.K."/>
            <person name="Zeng Q."/>
            <person name="Gargeya S."/>
            <person name="Fitzgerald M."/>
            <person name="Haas B."/>
            <person name="Abouelleil A."/>
            <person name="Alvarado L."/>
            <person name="Arachchi H.M."/>
            <person name="Berlin A.M."/>
            <person name="Chapman S.B."/>
            <person name="Dewar J."/>
            <person name="Goldberg J."/>
            <person name="Griggs A."/>
            <person name="Gujja S."/>
            <person name="Hansen M."/>
            <person name="Howarth C."/>
            <person name="Imamovic A."/>
            <person name="Larimer J."/>
            <person name="McCowan C."/>
            <person name="Murphy C."/>
            <person name="Neiman D."/>
            <person name="Pearson M."/>
            <person name="Priest M."/>
            <person name="Roberts A."/>
            <person name="Saif S."/>
            <person name="Shea T."/>
            <person name="Sisk P."/>
            <person name="Sykes S."/>
            <person name="Wortman J."/>
            <person name="Nusbaum C."/>
            <person name="Birren B."/>
        </authorList>
    </citation>
    <scope>NUCLEOTIDE SEQUENCE [LARGE SCALE GENOMIC DNA]</scope>
    <source>
        <strain evidence="11 12">90B8</strain>
    </source>
</reference>
<dbReference type="PROSITE" id="PS00211">
    <property type="entry name" value="ABC_TRANSPORTER_1"/>
    <property type="match status" value="1"/>
</dbReference>
<comment type="caution">
    <text evidence="11">The sequence shown here is derived from an EMBL/GenBank/DDBJ whole genome shotgun (WGS) entry which is preliminary data.</text>
</comment>
<dbReference type="FunFam" id="3.40.50.300:FF:000221">
    <property type="entry name" value="Multidrug ABC transporter ATP-binding protein"/>
    <property type="match status" value="1"/>
</dbReference>
<evidence type="ECO:0000256" key="6">
    <source>
        <dbReference type="ARBA" id="ARBA00022840"/>
    </source>
</evidence>
<dbReference type="AlphaFoldDB" id="R0B3J7"/>
<sequence>MGIIGGTGSGKSSLVNLISRLYDADSGSVCVGGRDVREYDLETLRDSVAVVLQKNVLFSGTILENLRWGNQDATEEECRAACRAACADEFIERLPHGYHTFLERGGTNVSGGQKQRLCIARALLKKPRILILDDSTSAVDTATDARIREAFGAAIPGTTKIIIAQRISSVQHADHILVIEDGHINGYGTHDQLVRSNEIYREIYESQSRGGGDFDQVQAENAGKESVA</sequence>
<evidence type="ECO:0000256" key="4">
    <source>
        <dbReference type="ARBA" id="ARBA00022692"/>
    </source>
</evidence>
<dbReference type="Gene3D" id="3.40.50.300">
    <property type="entry name" value="P-loop containing nucleotide triphosphate hydrolases"/>
    <property type="match status" value="1"/>
</dbReference>
<evidence type="ECO:0000256" key="2">
    <source>
        <dbReference type="ARBA" id="ARBA00022448"/>
    </source>
</evidence>
<evidence type="ECO:0000259" key="10">
    <source>
        <dbReference type="PROSITE" id="PS50893"/>
    </source>
</evidence>
<dbReference type="PATRIC" id="fig|997897.5.peg.2112"/>
<dbReference type="GO" id="GO:0005886">
    <property type="term" value="C:plasma membrane"/>
    <property type="evidence" value="ECO:0007669"/>
    <property type="project" value="UniProtKB-SubCell"/>
</dbReference>
<dbReference type="PROSITE" id="PS50893">
    <property type="entry name" value="ABC_TRANSPORTER_2"/>
    <property type="match status" value="1"/>
</dbReference>
<protein>
    <recommendedName>
        <fullName evidence="10">ABC transporter domain-containing protein</fullName>
    </recommendedName>
</protein>
<keyword evidence="8" id="KW-0472">Membrane</keyword>
<dbReference type="HOGENOM" id="CLU_000604_1_9_9"/>